<dbReference type="PANTHER" id="PTHR47889">
    <property type="entry name" value="SPERMATOGENIC LEUCINE ZIPPER PROTEIN 1"/>
    <property type="match status" value="1"/>
</dbReference>
<proteinExistence type="predicted"/>
<feature type="region of interest" description="Disordered" evidence="2">
    <location>
        <begin position="292"/>
        <end position="316"/>
    </location>
</feature>
<dbReference type="GO" id="GO:0005634">
    <property type="term" value="C:nucleus"/>
    <property type="evidence" value="ECO:0007669"/>
    <property type="project" value="TreeGrafter"/>
</dbReference>
<reference evidence="3" key="3">
    <citation type="submission" date="2025-09" db="UniProtKB">
        <authorList>
            <consortium name="Ensembl"/>
        </authorList>
    </citation>
    <scope>IDENTIFICATION</scope>
</reference>
<dbReference type="AlphaFoldDB" id="A0A8C4KVR9"/>
<feature type="coiled-coil region" evidence="1">
    <location>
        <begin position="62"/>
        <end position="119"/>
    </location>
</feature>
<reference evidence="3 4" key="1">
    <citation type="journal article" date="2020" name="Nat. Commun.">
        <title>Donkey genomes provide new insights into domestication and selection for coat color.</title>
        <authorList>
            <person name="Wang"/>
            <person name="C."/>
            <person name="Li"/>
            <person name="H."/>
            <person name="Guo"/>
            <person name="Y."/>
            <person name="Huang"/>
            <person name="J."/>
            <person name="Sun"/>
            <person name="Y."/>
            <person name="Min"/>
            <person name="J."/>
            <person name="Wang"/>
            <person name="J."/>
            <person name="Fang"/>
            <person name="X."/>
            <person name="Zhao"/>
            <person name="Z."/>
            <person name="Wang"/>
            <person name="S."/>
            <person name="Zhang"/>
            <person name="Y."/>
            <person name="Liu"/>
            <person name="Q."/>
            <person name="Jiang"/>
            <person name="Q."/>
            <person name="Wang"/>
            <person name="X."/>
            <person name="Guo"/>
            <person name="Y."/>
            <person name="Yang"/>
            <person name="C."/>
            <person name="Wang"/>
            <person name="Y."/>
            <person name="Tian"/>
            <person name="F."/>
            <person name="Zhuang"/>
            <person name="G."/>
            <person name="Fan"/>
            <person name="Y."/>
            <person name="Gao"/>
            <person name="Q."/>
            <person name="Li"/>
            <person name="Y."/>
            <person name="Ju"/>
            <person name="Z."/>
            <person name="Li"/>
            <person name="J."/>
            <person name="Li"/>
            <person name="R."/>
            <person name="Hou"/>
            <person name="M."/>
            <person name="Yang"/>
            <person name="G."/>
            <person name="Liu"/>
            <person name="G."/>
            <person name="Liu"/>
            <person name="W."/>
            <person name="Guo"/>
            <person name="J."/>
            <person name="Pan"/>
            <person name="S."/>
            <person name="Fan"/>
            <person name="G."/>
            <person name="Zhang"/>
            <person name="W."/>
            <person name="Zhang"/>
            <person name="R."/>
            <person name="Yu"/>
            <person name="J."/>
            <person name="Zhang"/>
            <person name="X."/>
            <person name="Yin"/>
            <person name="Q."/>
            <person name="Ji"/>
            <person name="C."/>
            <person name="Jin"/>
            <person name="Y."/>
            <person name="Yue"/>
            <person name="G."/>
            <person name="Liu"/>
            <person name="M."/>
            <person name="Xu"/>
            <person name="J."/>
            <person name="Liu"/>
            <person name="S."/>
            <person name="Jordana"/>
            <person name="J."/>
            <person name="Noce"/>
            <person name="A."/>
            <person name="Amills"/>
            <person name="M."/>
            <person name="Wu"/>
            <person name="D.D."/>
            <person name="Li"/>
            <person name="S."/>
            <person name="Zhou"/>
            <person name="X. and Zhong"/>
            <person name="J."/>
        </authorList>
    </citation>
    <scope>NUCLEOTIDE SEQUENCE [LARGE SCALE GENOMIC DNA]</scope>
</reference>
<evidence type="ECO:0000313" key="4">
    <source>
        <dbReference type="Proteomes" id="UP000694387"/>
    </source>
</evidence>
<dbReference type="GO" id="GO:0003700">
    <property type="term" value="F:DNA-binding transcription factor activity"/>
    <property type="evidence" value="ECO:0007669"/>
    <property type="project" value="InterPro"/>
</dbReference>
<gene>
    <name evidence="3" type="primary">SPZ1</name>
</gene>
<dbReference type="InterPro" id="IPR042961">
    <property type="entry name" value="Spz1"/>
</dbReference>
<accession>A0A8C4KVR9</accession>
<evidence type="ECO:0000256" key="2">
    <source>
        <dbReference type="SAM" id="MobiDB-lite"/>
    </source>
</evidence>
<organism evidence="3 4">
    <name type="scientific">Equus asinus</name>
    <name type="common">Donkey</name>
    <name type="synonym">Equus africanus asinus</name>
    <dbReference type="NCBI Taxonomy" id="9793"/>
    <lineage>
        <taxon>Eukaryota</taxon>
        <taxon>Metazoa</taxon>
        <taxon>Chordata</taxon>
        <taxon>Craniata</taxon>
        <taxon>Vertebrata</taxon>
        <taxon>Euteleostomi</taxon>
        <taxon>Mammalia</taxon>
        <taxon>Eutheria</taxon>
        <taxon>Laurasiatheria</taxon>
        <taxon>Perissodactyla</taxon>
        <taxon>Equidae</taxon>
        <taxon>Equus</taxon>
    </lineage>
</organism>
<evidence type="ECO:0000256" key="1">
    <source>
        <dbReference type="SAM" id="Coils"/>
    </source>
</evidence>
<sequence length="376" mass="43616">MEVPTVSKTLKPTAGVTQESLEPRIIVALFKIGSLPPLSWGSLPSLNGEVHQATEQETAKKFENLLKEIKDIVKNMTSCEEKITEAKESFEETNISEDVAELTEKIRGLDKMNKVLLKNLLGSLDLEKEQNAKKQEMILENQNSKDTVQGFARDLVNRSEEERALNETQLSKEKAKHEFPHVQEKNIKLRNNMEQLLQEAEHWSVQHSELSELIKLYQKSQEDIRETLANNRIHFQTQPNNEASAKHKLEEQVKKLKHDTYSLRLIAALLENECQILQQRVELLKELHRQKERAGQEKPIQINSEQEEKEPKLPEAQKVEMYTQKIQAMEGAFQKRNQFYRSLDVCRNKKARNNWLNIRIARKALMGKRRPGSSLR</sequence>
<dbReference type="PANTHER" id="PTHR47889:SF1">
    <property type="entry name" value="SPERMATOGENIC LEUCINE ZIPPER PROTEIN 1"/>
    <property type="match status" value="1"/>
</dbReference>
<dbReference type="Ensembl" id="ENSEAST00005003142.2">
    <property type="protein sequence ID" value="ENSEASP00005002869.2"/>
    <property type="gene ID" value="ENSEASG00005002199.2"/>
</dbReference>
<keyword evidence="4" id="KW-1185">Reference proteome</keyword>
<name>A0A8C4KVR9_EQUAS</name>
<protein>
    <submittedName>
        <fullName evidence="3">Spermatogenic leucine zipper 1</fullName>
    </submittedName>
</protein>
<dbReference type="Proteomes" id="UP000694387">
    <property type="component" value="Chromosome 9"/>
</dbReference>
<keyword evidence="1" id="KW-0175">Coiled coil</keyword>
<evidence type="ECO:0000313" key="3">
    <source>
        <dbReference type="Ensembl" id="ENSEASP00005002869.2"/>
    </source>
</evidence>
<reference evidence="3" key="2">
    <citation type="submission" date="2025-08" db="UniProtKB">
        <authorList>
            <consortium name="Ensembl"/>
        </authorList>
    </citation>
    <scope>IDENTIFICATION</scope>
</reference>
<dbReference type="GeneTree" id="ENSGT00950000182767"/>
<feature type="coiled-coil region" evidence="1">
    <location>
        <begin position="158"/>
        <end position="206"/>
    </location>
</feature>